<sequence>MITVRFFYTKKQVSGFELAGHAGSGEYGKDIVCAGVSALAISTVNGLQKLAKAELEIHTDEKAGGYMKVKSAGKDDETEAAVLLFANFKLGIKEIALSYPKYIKIS</sequence>
<dbReference type="Pfam" id="PF04327">
    <property type="entry name" value="Peptidase_Prp"/>
    <property type="match status" value="1"/>
</dbReference>
<name>A0A0R1M829_9LACO</name>
<evidence type="ECO:0000256" key="1">
    <source>
        <dbReference type="ARBA" id="ARBA00022517"/>
    </source>
</evidence>
<evidence type="ECO:0000256" key="2">
    <source>
        <dbReference type="ARBA" id="ARBA00022670"/>
    </source>
</evidence>
<dbReference type="SUPFAM" id="SSF118010">
    <property type="entry name" value="TM1457-like"/>
    <property type="match status" value="1"/>
</dbReference>
<dbReference type="CDD" id="cd16332">
    <property type="entry name" value="Prp-like"/>
    <property type="match status" value="1"/>
</dbReference>
<protein>
    <recommendedName>
        <fullName evidence="6">Ribosomal processing cysteine protease Prp</fullName>
    </recommendedName>
</protein>
<dbReference type="Gene3D" id="3.30.70.1490">
    <property type="entry name" value="Cysteine protease Prp"/>
    <property type="match status" value="1"/>
</dbReference>
<accession>A0A0R1M829</accession>
<proteinExistence type="inferred from homology"/>
<dbReference type="AlphaFoldDB" id="A0A0R1M829"/>
<dbReference type="GO" id="GO:0042254">
    <property type="term" value="P:ribosome biogenesis"/>
    <property type="evidence" value="ECO:0007669"/>
    <property type="project" value="UniProtKB-KW"/>
</dbReference>
<dbReference type="Proteomes" id="UP000051686">
    <property type="component" value="Unassembled WGS sequence"/>
</dbReference>
<dbReference type="InterPro" id="IPR007422">
    <property type="entry name" value="Peptidase_Prp"/>
</dbReference>
<gene>
    <name evidence="7" type="ORF">FD46_GL001370</name>
</gene>
<dbReference type="OrthoDB" id="48998at2"/>
<keyword evidence="4" id="KW-0788">Thiol protease</keyword>
<dbReference type="PANTHER" id="PTHR39178">
    <property type="entry name" value="HYPOTHETICAL RIBOSOME-ASSOCIATED PROTEIN"/>
    <property type="match status" value="1"/>
</dbReference>
<dbReference type="GO" id="GO:0006508">
    <property type="term" value="P:proteolysis"/>
    <property type="evidence" value="ECO:0007669"/>
    <property type="project" value="UniProtKB-KW"/>
</dbReference>
<keyword evidence="3" id="KW-0378">Hydrolase</keyword>
<dbReference type="InterPro" id="IPR036764">
    <property type="entry name" value="Peptidase_Prp_sf"/>
</dbReference>
<evidence type="ECO:0000256" key="3">
    <source>
        <dbReference type="ARBA" id="ARBA00022801"/>
    </source>
</evidence>
<comment type="caution">
    <text evidence="7">The sequence shown here is derived from an EMBL/GenBank/DDBJ whole genome shotgun (WGS) entry which is preliminary data.</text>
</comment>
<evidence type="ECO:0000313" key="7">
    <source>
        <dbReference type="EMBL" id="KRL04246.1"/>
    </source>
</evidence>
<keyword evidence="1" id="KW-0690">Ribosome biogenesis</keyword>
<evidence type="ECO:0000256" key="6">
    <source>
        <dbReference type="ARBA" id="ARBA00044538"/>
    </source>
</evidence>
<evidence type="ECO:0000256" key="5">
    <source>
        <dbReference type="ARBA" id="ARBA00044503"/>
    </source>
</evidence>
<dbReference type="GO" id="GO:0008234">
    <property type="term" value="F:cysteine-type peptidase activity"/>
    <property type="evidence" value="ECO:0007669"/>
    <property type="project" value="UniProtKB-KW"/>
</dbReference>
<evidence type="ECO:0000256" key="4">
    <source>
        <dbReference type="ARBA" id="ARBA00022807"/>
    </source>
</evidence>
<keyword evidence="8" id="KW-1185">Reference proteome</keyword>
<reference evidence="7 8" key="1">
    <citation type="journal article" date="2015" name="Genome Announc.">
        <title>Expanding the biotechnology potential of lactobacilli through comparative genomics of 213 strains and associated genera.</title>
        <authorList>
            <person name="Sun Z."/>
            <person name="Harris H.M."/>
            <person name="McCann A."/>
            <person name="Guo C."/>
            <person name="Argimon S."/>
            <person name="Zhang W."/>
            <person name="Yang X."/>
            <person name="Jeffery I.B."/>
            <person name="Cooney J.C."/>
            <person name="Kagawa T.F."/>
            <person name="Liu W."/>
            <person name="Song Y."/>
            <person name="Salvetti E."/>
            <person name="Wrobel A."/>
            <person name="Rasinkangas P."/>
            <person name="Parkhill J."/>
            <person name="Rea M.C."/>
            <person name="O'Sullivan O."/>
            <person name="Ritari J."/>
            <person name="Douillard F.P."/>
            <person name="Paul Ross R."/>
            <person name="Yang R."/>
            <person name="Briner A.E."/>
            <person name="Felis G.E."/>
            <person name="de Vos W.M."/>
            <person name="Barrangou R."/>
            <person name="Klaenhammer T.R."/>
            <person name="Caufield P.W."/>
            <person name="Cui Y."/>
            <person name="Zhang H."/>
            <person name="O'Toole P.W."/>
        </authorList>
    </citation>
    <scope>NUCLEOTIDE SEQUENCE [LARGE SCALE GENOMIC DNA]</scope>
    <source>
        <strain evidence="7 8">DSM 19972</strain>
    </source>
</reference>
<evidence type="ECO:0000313" key="8">
    <source>
        <dbReference type="Proteomes" id="UP000051686"/>
    </source>
</evidence>
<organism evidence="7 8">
    <name type="scientific">Liquorilactobacillus oeni DSM 19972</name>
    <dbReference type="NCBI Taxonomy" id="1423777"/>
    <lineage>
        <taxon>Bacteria</taxon>
        <taxon>Bacillati</taxon>
        <taxon>Bacillota</taxon>
        <taxon>Bacilli</taxon>
        <taxon>Lactobacillales</taxon>
        <taxon>Lactobacillaceae</taxon>
        <taxon>Liquorilactobacillus</taxon>
    </lineage>
</organism>
<keyword evidence="2" id="KW-0645">Protease</keyword>
<dbReference type="EMBL" id="AZEH01000039">
    <property type="protein sequence ID" value="KRL04246.1"/>
    <property type="molecule type" value="Genomic_DNA"/>
</dbReference>
<comment type="similarity">
    <text evidence="5">Belongs to the Prp family.</text>
</comment>
<dbReference type="RefSeq" id="WP_057896230.1">
    <property type="nucleotide sequence ID" value="NZ_AZEH01000039.1"/>
</dbReference>
<dbReference type="STRING" id="1423777.FD46_GL001370"/>
<dbReference type="PANTHER" id="PTHR39178:SF1">
    <property type="entry name" value="RIBOSOMAL-PROCESSING CYSTEINE PROTEASE PRP"/>
    <property type="match status" value="1"/>
</dbReference>
<dbReference type="PATRIC" id="fig|1423777.3.peg.1416"/>